<dbReference type="Pfam" id="PF06452">
    <property type="entry name" value="CBM9_1"/>
    <property type="match status" value="1"/>
</dbReference>
<proteinExistence type="predicted"/>
<dbReference type="GO" id="GO:0004553">
    <property type="term" value="F:hydrolase activity, hydrolyzing O-glycosyl compounds"/>
    <property type="evidence" value="ECO:0007669"/>
    <property type="project" value="InterPro"/>
</dbReference>
<evidence type="ECO:0000259" key="1">
    <source>
        <dbReference type="Pfam" id="PF06452"/>
    </source>
</evidence>
<dbReference type="STRING" id="1224947.SAMN05216480_11020"/>
<organism evidence="2 3">
    <name type="scientific">Pustulibacterium marinum</name>
    <dbReference type="NCBI Taxonomy" id="1224947"/>
    <lineage>
        <taxon>Bacteria</taxon>
        <taxon>Pseudomonadati</taxon>
        <taxon>Bacteroidota</taxon>
        <taxon>Flavobacteriia</taxon>
        <taxon>Flavobacteriales</taxon>
        <taxon>Flavobacteriaceae</taxon>
        <taxon>Pustulibacterium</taxon>
    </lineage>
</organism>
<feature type="domain" description="Carbohydrate-binding" evidence="1">
    <location>
        <begin position="11"/>
        <end position="202"/>
    </location>
</feature>
<name>A0A1I7HLZ1_9FLAO</name>
<dbReference type="GO" id="GO:0030246">
    <property type="term" value="F:carbohydrate binding"/>
    <property type="evidence" value="ECO:0007669"/>
    <property type="project" value="InterPro"/>
</dbReference>
<protein>
    <submittedName>
        <fullName evidence="2">Carbohydrate family 9 binding domain-like</fullName>
    </submittedName>
</protein>
<sequence>MVTKADKKPTIDGQANDDCWRYAMWLPLEQRWTGTPFGYADFEGKYKLSWTEDALYVLVTISDDRKPSEPEKTDSLLFFLDTDNSGGNFTNGKNAFVIELLPSERIQTISKEGKRTNSNYPISYKYKEFNELDIWELEIPLQNNNGELIQLQNDQKIGFAIGYLDVDKGNTADNLIGSVVITEDHKEIIFENANYFGTLLLKN</sequence>
<gene>
    <name evidence="2" type="ORF">SAMN05216480_11020</name>
</gene>
<accession>A0A1I7HLZ1</accession>
<dbReference type="RefSeq" id="WP_218157940.1">
    <property type="nucleotide sequence ID" value="NZ_FPBK01000010.1"/>
</dbReference>
<dbReference type="Gene3D" id="2.60.40.1190">
    <property type="match status" value="1"/>
</dbReference>
<keyword evidence="3" id="KW-1185">Reference proteome</keyword>
<dbReference type="EMBL" id="FPBK01000010">
    <property type="protein sequence ID" value="SFU61651.1"/>
    <property type="molecule type" value="Genomic_DNA"/>
</dbReference>
<reference evidence="3" key="1">
    <citation type="submission" date="2016-10" db="EMBL/GenBank/DDBJ databases">
        <authorList>
            <person name="Varghese N."/>
            <person name="Submissions S."/>
        </authorList>
    </citation>
    <scope>NUCLEOTIDE SEQUENCE [LARGE SCALE GENOMIC DNA]</scope>
    <source>
        <strain evidence="3">CGMCC 1.12333</strain>
    </source>
</reference>
<dbReference type="AlphaFoldDB" id="A0A1I7HLZ1"/>
<dbReference type="Proteomes" id="UP000199138">
    <property type="component" value="Unassembled WGS sequence"/>
</dbReference>
<evidence type="ECO:0000313" key="2">
    <source>
        <dbReference type="EMBL" id="SFU61651.1"/>
    </source>
</evidence>
<evidence type="ECO:0000313" key="3">
    <source>
        <dbReference type="Proteomes" id="UP000199138"/>
    </source>
</evidence>
<dbReference type="GO" id="GO:0016052">
    <property type="term" value="P:carbohydrate catabolic process"/>
    <property type="evidence" value="ECO:0007669"/>
    <property type="project" value="InterPro"/>
</dbReference>
<dbReference type="SUPFAM" id="SSF49344">
    <property type="entry name" value="CBD9-like"/>
    <property type="match status" value="1"/>
</dbReference>
<dbReference type="InterPro" id="IPR010502">
    <property type="entry name" value="Carb-bd_dom_fam9"/>
</dbReference>